<sequence>MICRLLSAICVVERYRIAIDAYIDGVRGNSLKHTCLETFFGNGLAVMRGSDPDPAISALLVAIEAHLWDVESFFNKRVNFAGMLP</sequence>
<evidence type="ECO:0000313" key="1">
    <source>
        <dbReference type="EMBL" id="KKN81599.1"/>
    </source>
</evidence>
<comment type="caution">
    <text evidence="1">The sequence shown here is derived from an EMBL/GenBank/DDBJ whole genome shotgun (WGS) entry which is preliminary data.</text>
</comment>
<dbReference type="EMBL" id="LAZR01000213">
    <property type="protein sequence ID" value="KKN81599.1"/>
    <property type="molecule type" value="Genomic_DNA"/>
</dbReference>
<gene>
    <name evidence="1" type="ORF">LCGC14_0318730</name>
</gene>
<name>A0A0F9TQH1_9ZZZZ</name>
<accession>A0A0F9TQH1</accession>
<reference evidence="1" key="1">
    <citation type="journal article" date="2015" name="Nature">
        <title>Complex archaea that bridge the gap between prokaryotes and eukaryotes.</title>
        <authorList>
            <person name="Spang A."/>
            <person name="Saw J.H."/>
            <person name="Jorgensen S.L."/>
            <person name="Zaremba-Niedzwiedzka K."/>
            <person name="Martijn J."/>
            <person name="Lind A.E."/>
            <person name="van Eijk R."/>
            <person name="Schleper C."/>
            <person name="Guy L."/>
            <person name="Ettema T.J."/>
        </authorList>
    </citation>
    <scope>NUCLEOTIDE SEQUENCE</scope>
</reference>
<proteinExistence type="predicted"/>
<protein>
    <submittedName>
        <fullName evidence="1">Uncharacterized protein</fullName>
    </submittedName>
</protein>
<organism evidence="1">
    <name type="scientific">marine sediment metagenome</name>
    <dbReference type="NCBI Taxonomy" id="412755"/>
    <lineage>
        <taxon>unclassified sequences</taxon>
        <taxon>metagenomes</taxon>
        <taxon>ecological metagenomes</taxon>
    </lineage>
</organism>
<dbReference type="AlphaFoldDB" id="A0A0F9TQH1"/>